<evidence type="ECO:0000256" key="1">
    <source>
        <dbReference type="ARBA" id="ARBA00004370"/>
    </source>
</evidence>
<accession>A0ABP5KPY2</accession>
<feature type="compositionally biased region" description="Acidic residues" evidence="3">
    <location>
        <begin position="101"/>
        <end position="113"/>
    </location>
</feature>
<proteinExistence type="predicted"/>
<comment type="subcellular location">
    <subcellularLocation>
        <location evidence="1">Membrane</location>
    </subcellularLocation>
</comment>
<feature type="compositionally biased region" description="Acidic residues" evidence="3">
    <location>
        <begin position="134"/>
        <end position="174"/>
    </location>
</feature>
<feature type="compositionally biased region" description="Basic residues" evidence="3">
    <location>
        <begin position="179"/>
        <end position="191"/>
    </location>
</feature>
<keyword evidence="2 4" id="KW-0472">Membrane</keyword>
<dbReference type="PANTHER" id="PTHR37042">
    <property type="entry name" value="OUTER MEMBRANE PROTEIN RV1973"/>
    <property type="match status" value="1"/>
</dbReference>
<feature type="compositionally biased region" description="Low complexity" evidence="3">
    <location>
        <begin position="56"/>
        <end position="67"/>
    </location>
</feature>
<reference evidence="6" key="1">
    <citation type="journal article" date="2019" name="Int. J. Syst. Evol. Microbiol.">
        <title>The Global Catalogue of Microorganisms (GCM) 10K type strain sequencing project: providing services to taxonomists for standard genome sequencing and annotation.</title>
        <authorList>
            <consortium name="The Broad Institute Genomics Platform"/>
            <consortium name="The Broad Institute Genome Sequencing Center for Infectious Disease"/>
            <person name="Wu L."/>
            <person name="Ma J."/>
        </authorList>
    </citation>
    <scope>NUCLEOTIDE SEQUENCE [LARGE SCALE GENOMIC DNA]</scope>
    <source>
        <strain evidence="6">JCM 13850</strain>
    </source>
</reference>
<evidence type="ECO:0008006" key="7">
    <source>
        <dbReference type="Google" id="ProtNLM"/>
    </source>
</evidence>
<dbReference type="Proteomes" id="UP001501020">
    <property type="component" value="Unassembled WGS sequence"/>
</dbReference>
<feature type="transmembrane region" description="Helical" evidence="4">
    <location>
        <begin position="209"/>
        <end position="231"/>
    </location>
</feature>
<keyword evidence="4" id="KW-0812">Transmembrane</keyword>
<keyword evidence="4" id="KW-1133">Transmembrane helix</keyword>
<name>A0ABP5KPY2_9ACTN</name>
<dbReference type="EMBL" id="BAAAMR010000022">
    <property type="protein sequence ID" value="GAA2135384.1"/>
    <property type="molecule type" value="Genomic_DNA"/>
</dbReference>
<sequence length="365" mass="39061">MTMLGRGKRSAPQKDKDRPEDGKTRKAAAQATKAEEAAEAARLAEEAAARAREAARLAQIAADAAAADAEDTEDAEEDASPKAVKTAVKPRRTKKAPETAPEADDPAADESATDEVPATETEAGDAEDALKTEAEEDTDEAEDEDEPDDAEDALTTEADEAEDEDEDEDDEPEDEAKPRKPKKALTLKKAVKTGASDHEPRRRVGTGRFTLLAVMTVLFLALGTAATLLVLKNHEQNAIDDARRDGLGAAAKAAQELSSYDYRTIDTDTKAAAAMTTGKLHDDYVKQLPSFKAQATAQQLVGTTTVMKTGAVSATSDKVVVLVYADRSSVTKNDKTQQLPESLRLKMTMVKAHGKWLAQKVDVIS</sequence>
<evidence type="ECO:0000313" key="6">
    <source>
        <dbReference type="Proteomes" id="UP001501020"/>
    </source>
</evidence>
<dbReference type="PANTHER" id="PTHR37042:SF4">
    <property type="entry name" value="OUTER MEMBRANE PROTEIN RV1973"/>
    <property type="match status" value="1"/>
</dbReference>
<feature type="compositionally biased region" description="Basic residues" evidence="3">
    <location>
        <begin position="1"/>
        <end position="11"/>
    </location>
</feature>
<feature type="compositionally biased region" description="Basic and acidic residues" evidence="3">
    <location>
        <begin position="12"/>
        <end position="24"/>
    </location>
</feature>
<keyword evidence="6" id="KW-1185">Reference proteome</keyword>
<feature type="region of interest" description="Disordered" evidence="3">
    <location>
        <begin position="1"/>
        <end position="202"/>
    </location>
</feature>
<organism evidence="5 6">
    <name type="scientific">Actinomadura napierensis</name>
    <dbReference type="NCBI Taxonomy" id="267854"/>
    <lineage>
        <taxon>Bacteria</taxon>
        <taxon>Bacillati</taxon>
        <taxon>Actinomycetota</taxon>
        <taxon>Actinomycetes</taxon>
        <taxon>Streptosporangiales</taxon>
        <taxon>Thermomonosporaceae</taxon>
        <taxon>Actinomadura</taxon>
    </lineage>
</organism>
<dbReference type="RefSeq" id="WP_344266616.1">
    <property type="nucleotide sequence ID" value="NZ_BAAAMR010000022.1"/>
</dbReference>
<protein>
    <recommendedName>
        <fullName evidence="7">Mce-associated membrane protein</fullName>
    </recommendedName>
</protein>
<feature type="compositionally biased region" description="Acidic residues" evidence="3">
    <location>
        <begin position="68"/>
        <end position="78"/>
    </location>
</feature>
<gene>
    <name evidence="5" type="ORF">GCM10009727_29710</name>
</gene>
<evidence type="ECO:0000256" key="3">
    <source>
        <dbReference type="SAM" id="MobiDB-lite"/>
    </source>
</evidence>
<evidence type="ECO:0000256" key="2">
    <source>
        <dbReference type="ARBA" id="ARBA00023136"/>
    </source>
</evidence>
<feature type="compositionally biased region" description="Basic and acidic residues" evidence="3">
    <location>
        <begin position="42"/>
        <end position="55"/>
    </location>
</feature>
<comment type="caution">
    <text evidence="5">The sequence shown here is derived from an EMBL/GenBank/DDBJ whole genome shotgun (WGS) entry which is preliminary data.</text>
</comment>
<evidence type="ECO:0000256" key="4">
    <source>
        <dbReference type="SAM" id="Phobius"/>
    </source>
</evidence>
<evidence type="ECO:0000313" key="5">
    <source>
        <dbReference type="EMBL" id="GAA2135384.1"/>
    </source>
</evidence>